<dbReference type="PANTHER" id="PTHR11735:SF11">
    <property type="entry name" value="TRNA THREONYLCARBAMOYLADENOSINE BIOSYNTHESIS PROTEIN TSAB"/>
    <property type="match status" value="1"/>
</dbReference>
<keyword evidence="2" id="KW-0012">Acyltransferase</keyword>
<name>A0AAE3LLN1_9FIRM</name>
<evidence type="ECO:0000313" key="2">
    <source>
        <dbReference type="EMBL" id="MCU6705106.1"/>
    </source>
</evidence>
<reference evidence="2 3" key="1">
    <citation type="journal article" date="2021" name="ISME Commun">
        <title>Automated analysis of genomic sequences facilitates high-throughput and comprehensive description of bacteria.</title>
        <authorList>
            <person name="Hitch T.C.A."/>
        </authorList>
    </citation>
    <scope>NUCLEOTIDE SEQUENCE [LARGE SCALE GENOMIC DNA]</scope>
    <source>
        <strain evidence="2 3">Sanger_31</strain>
    </source>
</reference>
<proteinExistence type="predicted"/>
<protein>
    <submittedName>
        <fullName evidence="2">tRNA (Adenosine(37)-N6)-threonylcarbamoyltransferase complex dimerization subunit type 1 TsaB</fullName>
        <ecNumber evidence="2">2.3.1.234</ecNumber>
    </submittedName>
</protein>
<dbReference type="InterPro" id="IPR022496">
    <property type="entry name" value="T6A_TsaB"/>
</dbReference>
<dbReference type="GO" id="GO:0002949">
    <property type="term" value="P:tRNA threonylcarbamoyladenosine modification"/>
    <property type="evidence" value="ECO:0007669"/>
    <property type="project" value="InterPro"/>
</dbReference>
<dbReference type="Pfam" id="PF00814">
    <property type="entry name" value="TsaD"/>
    <property type="match status" value="1"/>
</dbReference>
<keyword evidence="2" id="KW-0808">Transferase</keyword>
<dbReference type="NCBIfam" id="TIGR03725">
    <property type="entry name" value="T6A_YeaZ"/>
    <property type="match status" value="1"/>
</dbReference>
<dbReference type="GO" id="GO:0061711">
    <property type="term" value="F:tRNA N(6)-L-threonylcarbamoyladenine synthase activity"/>
    <property type="evidence" value="ECO:0007669"/>
    <property type="project" value="UniProtKB-EC"/>
</dbReference>
<dbReference type="EC" id="2.3.1.234" evidence="2"/>
<evidence type="ECO:0000259" key="1">
    <source>
        <dbReference type="Pfam" id="PF00814"/>
    </source>
</evidence>
<keyword evidence="3" id="KW-1185">Reference proteome</keyword>
<dbReference type="RefSeq" id="WP_195551817.1">
    <property type="nucleotide sequence ID" value="NZ_JAOQJZ010000003.1"/>
</dbReference>
<dbReference type="Proteomes" id="UP001208131">
    <property type="component" value="Unassembled WGS sequence"/>
</dbReference>
<dbReference type="Gene3D" id="3.30.420.40">
    <property type="match status" value="2"/>
</dbReference>
<dbReference type="InterPro" id="IPR000905">
    <property type="entry name" value="Gcp-like_dom"/>
</dbReference>
<comment type="caution">
    <text evidence="2">The sequence shown here is derived from an EMBL/GenBank/DDBJ whole genome shotgun (WGS) entry which is preliminary data.</text>
</comment>
<organism evidence="2 3">
    <name type="scientific">Hominimerdicola aceti</name>
    <dbReference type="NCBI Taxonomy" id="2981726"/>
    <lineage>
        <taxon>Bacteria</taxon>
        <taxon>Bacillati</taxon>
        <taxon>Bacillota</taxon>
        <taxon>Clostridia</taxon>
        <taxon>Eubacteriales</taxon>
        <taxon>Oscillospiraceae</taxon>
        <taxon>Hominimerdicola</taxon>
    </lineage>
</organism>
<dbReference type="GO" id="GO:0005829">
    <property type="term" value="C:cytosol"/>
    <property type="evidence" value="ECO:0007669"/>
    <property type="project" value="TreeGrafter"/>
</dbReference>
<sequence>MKILAIDTSGKVASVAVTDGEKLLWEKSVYTKLTHSQVILPMVKQALEETGLTYTDLDCAAIAKGPGSYTGLRIGVAAVKGMCFGCESLKSAGVSTLLSLAYNCIDFEGRIISVMRARPKIVYAGEFQCKNGVVTRISADRVCPEEEVFSGEFTEKTMLVGDCAAEIKAKYFADNENVQLASYVNRLQRASSLCLAVEAQPEIMVSADRLEVSYLQATKAEKDKAHRDK</sequence>
<evidence type="ECO:0000313" key="3">
    <source>
        <dbReference type="Proteomes" id="UP001208131"/>
    </source>
</evidence>
<dbReference type="CDD" id="cd24032">
    <property type="entry name" value="ASKHA_NBD_TsaB"/>
    <property type="match status" value="1"/>
</dbReference>
<dbReference type="AlphaFoldDB" id="A0AAE3LLN1"/>
<feature type="domain" description="Gcp-like" evidence="1">
    <location>
        <begin position="34"/>
        <end position="149"/>
    </location>
</feature>
<dbReference type="PANTHER" id="PTHR11735">
    <property type="entry name" value="TRNA N6-ADENOSINE THREONYLCARBAMOYLTRANSFERASE"/>
    <property type="match status" value="1"/>
</dbReference>
<accession>A0AAE3LLN1</accession>
<dbReference type="InterPro" id="IPR043129">
    <property type="entry name" value="ATPase_NBD"/>
</dbReference>
<dbReference type="SUPFAM" id="SSF53067">
    <property type="entry name" value="Actin-like ATPase domain"/>
    <property type="match status" value="1"/>
</dbReference>
<gene>
    <name evidence="2" type="primary">tsaB</name>
    <name evidence="2" type="ORF">OCV57_04075</name>
</gene>
<dbReference type="EMBL" id="JAOQJZ010000003">
    <property type="protein sequence ID" value="MCU6705106.1"/>
    <property type="molecule type" value="Genomic_DNA"/>
</dbReference>